<evidence type="ECO:0000313" key="2">
    <source>
        <dbReference type="Proteomes" id="UP001152519"/>
    </source>
</evidence>
<protein>
    <submittedName>
        <fullName evidence="1">Uncharacterized protein</fullName>
    </submittedName>
</protein>
<dbReference type="Proteomes" id="UP001152519">
    <property type="component" value="Unassembled WGS sequence"/>
</dbReference>
<organism evidence="1 2">
    <name type="scientific">Actinacidiphila cocklensis</name>
    <dbReference type="NCBI Taxonomy" id="887465"/>
    <lineage>
        <taxon>Bacteria</taxon>
        <taxon>Bacillati</taxon>
        <taxon>Actinomycetota</taxon>
        <taxon>Actinomycetes</taxon>
        <taxon>Kitasatosporales</taxon>
        <taxon>Streptomycetaceae</taxon>
        <taxon>Actinacidiphila</taxon>
    </lineage>
</organism>
<name>A0A9W4DT86_9ACTN</name>
<evidence type="ECO:0000313" key="1">
    <source>
        <dbReference type="EMBL" id="CAG6395776.1"/>
    </source>
</evidence>
<reference evidence="1" key="1">
    <citation type="submission" date="2021-05" db="EMBL/GenBank/DDBJ databases">
        <authorList>
            <person name="Arsene-Ploetze F."/>
        </authorList>
    </citation>
    <scope>NUCLEOTIDE SEQUENCE</scope>
    <source>
        <strain evidence="1">DSM 42138</strain>
    </source>
</reference>
<gene>
    <name evidence="1" type="ORF">SCOCK_360017</name>
</gene>
<keyword evidence="2" id="KW-1185">Reference proteome</keyword>
<comment type="caution">
    <text evidence="1">The sequence shown here is derived from an EMBL/GenBank/DDBJ whole genome shotgun (WGS) entry which is preliminary data.</text>
</comment>
<dbReference type="EMBL" id="CAJSLV010000066">
    <property type="protein sequence ID" value="CAG6395776.1"/>
    <property type="molecule type" value="Genomic_DNA"/>
</dbReference>
<dbReference type="AlphaFoldDB" id="A0A9W4DT86"/>
<accession>A0A9W4DT86</accession>
<proteinExistence type="predicted"/>
<sequence>MRRRPTGCCTRTSSAISAVPDRPVHDLRASLTSAVPDRGLLAVHTPLPTAGARVTMKVLPLVNL</sequence>